<organism evidence="2 3">
    <name type="scientific">Arachidicoccus ginsenosidivorans</name>
    <dbReference type="NCBI Taxonomy" id="496057"/>
    <lineage>
        <taxon>Bacteria</taxon>
        <taxon>Pseudomonadati</taxon>
        <taxon>Bacteroidota</taxon>
        <taxon>Chitinophagia</taxon>
        <taxon>Chitinophagales</taxon>
        <taxon>Chitinophagaceae</taxon>
        <taxon>Arachidicoccus</taxon>
    </lineage>
</organism>
<proteinExistence type="predicted"/>
<dbReference type="RefSeq" id="WP_146781992.1">
    <property type="nucleotide sequence ID" value="NZ_CP042434.1"/>
</dbReference>
<feature type="signal peptide" evidence="1">
    <location>
        <begin position="1"/>
        <end position="23"/>
    </location>
</feature>
<dbReference type="EMBL" id="CP042434">
    <property type="protein sequence ID" value="QEC72164.1"/>
    <property type="molecule type" value="Genomic_DNA"/>
</dbReference>
<evidence type="ECO:0000256" key="1">
    <source>
        <dbReference type="SAM" id="SignalP"/>
    </source>
</evidence>
<sequence>MKKVIFSLLAVMALGFFTSNAQAQTSPALKVGVFDYDVIVGHLPEYKDVQKKIEEFEKDSLGPEEMLSNINIIVQTVLIKQILHLKNPKQSWI</sequence>
<keyword evidence="1" id="KW-0732">Signal</keyword>
<protein>
    <submittedName>
        <fullName evidence="2">OmpH family outer membrane protein</fullName>
    </submittedName>
</protein>
<reference evidence="2 3" key="1">
    <citation type="journal article" date="2017" name="Int. J. Syst. Evol. Microbiol.">
        <title>Arachidicoccus ginsenosidivorans sp. nov., with ginsenoside-converting activity isolated from ginseng cultivating soil.</title>
        <authorList>
            <person name="Siddiqi M.Z."/>
            <person name="Aslam Z."/>
            <person name="Im W.T."/>
        </authorList>
    </citation>
    <scope>NUCLEOTIDE SEQUENCE [LARGE SCALE GENOMIC DNA]</scope>
    <source>
        <strain evidence="2 3">Gsoil 809</strain>
    </source>
</reference>
<dbReference type="KEGG" id="agi:FSB73_11255"/>
<evidence type="ECO:0000313" key="2">
    <source>
        <dbReference type="EMBL" id="QEC72164.1"/>
    </source>
</evidence>
<accession>A0A5B8VKP7</accession>
<dbReference type="AlphaFoldDB" id="A0A5B8VKP7"/>
<keyword evidence="3" id="KW-1185">Reference proteome</keyword>
<dbReference type="OrthoDB" id="665329at2"/>
<feature type="chain" id="PRO_5022772720" evidence="1">
    <location>
        <begin position="24"/>
        <end position="93"/>
    </location>
</feature>
<dbReference type="Proteomes" id="UP000321291">
    <property type="component" value="Chromosome"/>
</dbReference>
<evidence type="ECO:0000313" key="3">
    <source>
        <dbReference type="Proteomes" id="UP000321291"/>
    </source>
</evidence>
<gene>
    <name evidence="2" type="ORF">FSB73_11255</name>
</gene>
<name>A0A5B8VKP7_9BACT</name>